<dbReference type="PROSITE" id="PS50404">
    <property type="entry name" value="GST_NTER"/>
    <property type="match status" value="1"/>
</dbReference>
<evidence type="ECO:0000256" key="1">
    <source>
        <dbReference type="ARBA" id="ARBA00012452"/>
    </source>
</evidence>
<keyword evidence="2" id="KW-0808">Transferase</keyword>
<dbReference type="PROSITE" id="PS50405">
    <property type="entry name" value="GST_CTER"/>
    <property type="match status" value="1"/>
</dbReference>
<dbReference type="InterPro" id="IPR040079">
    <property type="entry name" value="Glutathione_S-Trfase"/>
</dbReference>
<evidence type="ECO:0000313" key="6">
    <source>
        <dbReference type="EMBL" id="CAG8551643.1"/>
    </source>
</evidence>
<comment type="caution">
    <text evidence="6">The sequence shown here is derived from an EMBL/GenBank/DDBJ whole genome shotgun (WGS) entry which is preliminary data.</text>
</comment>
<feature type="domain" description="GST C-terminal" evidence="5">
    <location>
        <begin position="91"/>
        <end position="223"/>
    </location>
</feature>
<dbReference type="Proteomes" id="UP000789759">
    <property type="component" value="Unassembled WGS sequence"/>
</dbReference>
<dbReference type="InterPro" id="IPR004046">
    <property type="entry name" value="GST_C"/>
</dbReference>
<proteinExistence type="predicted"/>
<dbReference type="SUPFAM" id="SSF52833">
    <property type="entry name" value="Thioredoxin-like"/>
    <property type="match status" value="1"/>
</dbReference>
<keyword evidence="7" id="KW-1185">Reference proteome</keyword>
<dbReference type="GO" id="GO:0005737">
    <property type="term" value="C:cytoplasm"/>
    <property type="evidence" value="ECO:0007669"/>
    <property type="project" value="TreeGrafter"/>
</dbReference>
<gene>
    <name evidence="6" type="ORF">CPELLU_LOCUS4781</name>
</gene>
<evidence type="ECO:0000259" key="5">
    <source>
        <dbReference type="PROSITE" id="PS50405"/>
    </source>
</evidence>
<dbReference type="PANTHER" id="PTHR43900">
    <property type="entry name" value="GLUTATHIONE S-TRANSFERASE RHO"/>
    <property type="match status" value="1"/>
</dbReference>
<evidence type="ECO:0000256" key="3">
    <source>
        <dbReference type="ARBA" id="ARBA00047960"/>
    </source>
</evidence>
<dbReference type="EC" id="2.5.1.18" evidence="1"/>
<evidence type="ECO:0000256" key="2">
    <source>
        <dbReference type="ARBA" id="ARBA00022679"/>
    </source>
</evidence>
<dbReference type="SFLD" id="SFLDS00019">
    <property type="entry name" value="Glutathione_Transferase_(cytos"/>
    <property type="match status" value="1"/>
</dbReference>
<dbReference type="OrthoDB" id="249703at2759"/>
<evidence type="ECO:0000313" key="7">
    <source>
        <dbReference type="Proteomes" id="UP000789759"/>
    </source>
</evidence>
<dbReference type="InterPro" id="IPR004045">
    <property type="entry name" value="Glutathione_S-Trfase_N"/>
</dbReference>
<dbReference type="InterPro" id="IPR036249">
    <property type="entry name" value="Thioredoxin-like_sf"/>
</dbReference>
<dbReference type="Gene3D" id="1.20.1050.10">
    <property type="match status" value="2"/>
</dbReference>
<dbReference type="Pfam" id="PF13417">
    <property type="entry name" value="GST_N_3"/>
    <property type="match status" value="1"/>
</dbReference>
<dbReference type="EMBL" id="CAJVQA010002583">
    <property type="protein sequence ID" value="CAG8551643.1"/>
    <property type="molecule type" value="Genomic_DNA"/>
</dbReference>
<dbReference type="Pfam" id="PF00043">
    <property type="entry name" value="GST_C"/>
    <property type="match status" value="1"/>
</dbReference>
<dbReference type="Gene3D" id="3.40.30.10">
    <property type="entry name" value="Glutaredoxin"/>
    <property type="match status" value="1"/>
</dbReference>
<evidence type="ECO:0000259" key="4">
    <source>
        <dbReference type="PROSITE" id="PS50404"/>
    </source>
</evidence>
<dbReference type="GO" id="GO:0043295">
    <property type="term" value="F:glutathione binding"/>
    <property type="evidence" value="ECO:0007669"/>
    <property type="project" value="TreeGrafter"/>
</dbReference>
<name>A0A9N9B5N6_9GLOM</name>
<dbReference type="GO" id="GO:0004364">
    <property type="term" value="F:glutathione transferase activity"/>
    <property type="evidence" value="ECO:0007669"/>
    <property type="project" value="UniProtKB-EC"/>
</dbReference>
<dbReference type="AlphaFoldDB" id="A0A9N9B5N6"/>
<dbReference type="PANTHER" id="PTHR43900:SF3">
    <property type="entry name" value="GLUTATHIONE S-TRANSFERASE RHO"/>
    <property type="match status" value="1"/>
</dbReference>
<sequence>MTIKLIGYPALGPTTKVIITLKELGIPYELDPPASFQSLKDDDYIKNKHPFGKIPVLFDGDFRITESRAICRYLASKYQGKYNDTILLPNDVHQASLVDQYISYESFYYDPPLSKIVYQEKVAKKFFDKDPDLEVIKENREELAKVLDVFEKLLEGKEYLNGEYSLADLFICPNTNYVYCIDTHSDLWDSRPNVKNWWNRLCNRDSIKTTFEEIKSKYNNTILVTHDIREVGLVEQFISYESSYDDTPVSKIVFQELYVNYIGSTLDPAIIKQDREKLMKF</sequence>
<dbReference type="InterPro" id="IPR010987">
    <property type="entry name" value="Glutathione-S-Trfase_C-like"/>
</dbReference>
<dbReference type="GO" id="GO:0006749">
    <property type="term" value="P:glutathione metabolic process"/>
    <property type="evidence" value="ECO:0007669"/>
    <property type="project" value="TreeGrafter"/>
</dbReference>
<dbReference type="SFLD" id="SFLDG00358">
    <property type="entry name" value="Main_(cytGST)"/>
    <property type="match status" value="1"/>
</dbReference>
<accession>A0A9N9B5N6</accession>
<feature type="domain" description="GST N-terminal" evidence="4">
    <location>
        <begin position="1"/>
        <end position="82"/>
    </location>
</feature>
<organism evidence="6 7">
    <name type="scientific">Cetraspora pellucida</name>
    <dbReference type="NCBI Taxonomy" id="1433469"/>
    <lineage>
        <taxon>Eukaryota</taxon>
        <taxon>Fungi</taxon>
        <taxon>Fungi incertae sedis</taxon>
        <taxon>Mucoromycota</taxon>
        <taxon>Glomeromycotina</taxon>
        <taxon>Glomeromycetes</taxon>
        <taxon>Diversisporales</taxon>
        <taxon>Gigasporaceae</taxon>
        <taxon>Cetraspora</taxon>
    </lineage>
</organism>
<dbReference type="SUPFAM" id="SSF47616">
    <property type="entry name" value="GST C-terminal domain-like"/>
    <property type="match status" value="1"/>
</dbReference>
<dbReference type="InterPro" id="IPR036282">
    <property type="entry name" value="Glutathione-S-Trfase_C_sf"/>
</dbReference>
<protein>
    <recommendedName>
        <fullName evidence="1">glutathione transferase</fullName>
        <ecNumber evidence="1">2.5.1.18</ecNumber>
    </recommendedName>
</protein>
<reference evidence="6" key="1">
    <citation type="submission" date="2021-06" db="EMBL/GenBank/DDBJ databases">
        <authorList>
            <person name="Kallberg Y."/>
            <person name="Tangrot J."/>
            <person name="Rosling A."/>
        </authorList>
    </citation>
    <scope>NUCLEOTIDE SEQUENCE</scope>
    <source>
        <strain evidence="6">FL966</strain>
    </source>
</reference>
<comment type="catalytic activity">
    <reaction evidence="3">
        <text>RX + glutathione = an S-substituted glutathione + a halide anion + H(+)</text>
        <dbReference type="Rhea" id="RHEA:16437"/>
        <dbReference type="ChEBI" id="CHEBI:15378"/>
        <dbReference type="ChEBI" id="CHEBI:16042"/>
        <dbReference type="ChEBI" id="CHEBI:17792"/>
        <dbReference type="ChEBI" id="CHEBI:57925"/>
        <dbReference type="ChEBI" id="CHEBI:90779"/>
        <dbReference type="EC" id="2.5.1.18"/>
    </reaction>
</comment>